<reference evidence="2 3" key="1">
    <citation type="submission" date="2017-08" db="EMBL/GenBank/DDBJ databases">
        <title>Acidophilic green algal genome provides insights into adaptation to an acidic environment.</title>
        <authorList>
            <person name="Hirooka S."/>
            <person name="Hirose Y."/>
            <person name="Kanesaki Y."/>
            <person name="Higuchi S."/>
            <person name="Fujiwara T."/>
            <person name="Onuma R."/>
            <person name="Era A."/>
            <person name="Ohbayashi R."/>
            <person name="Uzuka A."/>
            <person name="Nozaki H."/>
            <person name="Yoshikawa H."/>
            <person name="Miyagishima S.Y."/>
        </authorList>
    </citation>
    <scope>NUCLEOTIDE SEQUENCE [LARGE SCALE GENOMIC DNA]</scope>
    <source>
        <strain evidence="2 3">NIES-2499</strain>
    </source>
</reference>
<organism evidence="2 3">
    <name type="scientific">Chlamydomonas eustigma</name>
    <dbReference type="NCBI Taxonomy" id="1157962"/>
    <lineage>
        <taxon>Eukaryota</taxon>
        <taxon>Viridiplantae</taxon>
        <taxon>Chlorophyta</taxon>
        <taxon>core chlorophytes</taxon>
        <taxon>Chlorophyceae</taxon>
        <taxon>CS clade</taxon>
        <taxon>Chlamydomonadales</taxon>
        <taxon>Chlamydomonadaceae</taxon>
        <taxon>Chlamydomonas</taxon>
    </lineage>
</organism>
<dbReference type="InterPro" id="IPR036047">
    <property type="entry name" value="F-box-like_dom_sf"/>
</dbReference>
<evidence type="ECO:0000259" key="1">
    <source>
        <dbReference type="Pfam" id="PF12937"/>
    </source>
</evidence>
<evidence type="ECO:0000313" key="2">
    <source>
        <dbReference type="EMBL" id="GAX76735.1"/>
    </source>
</evidence>
<dbReference type="EMBL" id="BEGY01000019">
    <property type="protein sequence ID" value="GAX76735.1"/>
    <property type="molecule type" value="Genomic_DNA"/>
</dbReference>
<name>A0A250X104_9CHLO</name>
<gene>
    <name evidence="2" type="ORF">CEUSTIGMA_g4182.t1</name>
</gene>
<sequence length="348" mass="39083">METTCWSSPNCWSNLPRDILVQVILQLVAEDVKIVRAICSVWRNVCDTLSWRRVRGCLRNPQLGSLPLFVHKPLRNIRVELTFNGCQNSVRIFSSSEEDVVALHAALAKLQLHVKETKHNDDLYSTRANKPAGSRTLALYFGNYAVHASIISAILSRLGVLQVWQDLELYAHALPTTWPGQCDRVGLILDGALGSHLEIQFVGMELPRVYYSSGHFKPWDAVLKRDTVSYLHNEMVSKLSKNLPNLRIVKFLELRVPFDDVPRPVTSHHLRECVTVNANTAYDPSLIINPMTDPSLSVGRVSEKDHVPRKQIFVWEVSVSSSTRLSVVAQDGLLIDGCDVIFNALSVL</sequence>
<dbReference type="SUPFAM" id="SSF81383">
    <property type="entry name" value="F-box domain"/>
    <property type="match status" value="1"/>
</dbReference>
<accession>A0A250X104</accession>
<dbReference type="Pfam" id="PF12937">
    <property type="entry name" value="F-box-like"/>
    <property type="match status" value="1"/>
</dbReference>
<comment type="caution">
    <text evidence="2">The sequence shown here is derived from an EMBL/GenBank/DDBJ whole genome shotgun (WGS) entry which is preliminary data.</text>
</comment>
<dbReference type="OrthoDB" id="10663243at2759"/>
<proteinExistence type="predicted"/>
<evidence type="ECO:0000313" key="3">
    <source>
        <dbReference type="Proteomes" id="UP000232323"/>
    </source>
</evidence>
<dbReference type="Proteomes" id="UP000232323">
    <property type="component" value="Unassembled WGS sequence"/>
</dbReference>
<protein>
    <recommendedName>
        <fullName evidence="1">F-box domain-containing protein</fullName>
    </recommendedName>
</protein>
<dbReference type="AlphaFoldDB" id="A0A250X104"/>
<dbReference type="InterPro" id="IPR001810">
    <property type="entry name" value="F-box_dom"/>
</dbReference>
<feature type="domain" description="F-box" evidence="1">
    <location>
        <begin position="12"/>
        <end position="54"/>
    </location>
</feature>
<keyword evidence="3" id="KW-1185">Reference proteome</keyword>